<reference evidence="2 3" key="1">
    <citation type="journal article" date="2019" name="Sci. Rep.">
        <title>A high-quality genome of Eragrostis curvula grass provides insights into Poaceae evolution and supports new strategies to enhance forage quality.</title>
        <authorList>
            <person name="Carballo J."/>
            <person name="Santos B.A.C.M."/>
            <person name="Zappacosta D."/>
            <person name="Garbus I."/>
            <person name="Selva J.P."/>
            <person name="Gallo C.A."/>
            <person name="Diaz A."/>
            <person name="Albertini E."/>
            <person name="Caccamo M."/>
            <person name="Echenique V."/>
        </authorList>
    </citation>
    <scope>NUCLEOTIDE SEQUENCE [LARGE SCALE GENOMIC DNA]</scope>
    <source>
        <strain evidence="3">cv. Victoria</strain>
        <tissue evidence="2">Leaf</tissue>
    </source>
</reference>
<dbReference type="EMBL" id="RWGY01000661">
    <property type="protein sequence ID" value="TVT99899.1"/>
    <property type="molecule type" value="Genomic_DNA"/>
</dbReference>
<dbReference type="Proteomes" id="UP000324897">
    <property type="component" value="Unassembled WGS sequence"/>
</dbReference>
<sequence length="180" mass="20851">MGDVVNHPDDEQLEREYVISQTFASEEDAFLFYEAYAKDKGFSVRKSTTKKADGVITSRTFVCSREGWRCKNMADRSRKPRNITRNGCMAQLVVKVDNGTGHWNVSTFIAQHNHDLLKPYQTCFHREHRHVTTAHKHSSSWGDFILKYMMHWDQSLTTVKSDFAKDFLPADHASYDNIDD</sequence>
<proteinExistence type="predicted"/>
<evidence type="ECO:0000259" key="1">
    <source>
        <dbReference type="Pfam" id="PF03101"/>
    </source>
</evidence>
<dbReference type="InterPro" id="IPR004330">
    <property type="entry name" value="FAR1_DNA_bnd_dom"/>
</dbReference>
<name>A0A5J9SLM5_9POAL</name>
<comment type="caution">
    <text evidence="2">The sequence shown here is derived from an EMBL/GenBank/DDBJ whole genome shotgun (WGS) entry which is preliminary data.</text>
</comment>
<evidence type="ECO:0000313" key="3">
    <source>
        <dbReference type="Proteomes" id="UP000324897"/>
    </source>
</evidence>
<gene>
    <name evidence="2" type="ORF">EJB05_54700</name>
</gene>
<accession>A0A5J9SLM5</accession>
<dbReference type="OrthoDB" id="685412at2759"/>
<protein>
    <recommendedName>
        <fullName evidence="1">FAR1 domain-containing protein</fullName>
    </recommendedName>
</protein>
<dbReference type="Pfam" id="PF03101">
    <property type="entry name" value="FAR1"/>
    <property type="match status" value="1"/>
</dbReference>
<dbReference type="AlphaFoldDB" id="A0A5J9SLM5"/>
<evidence type="ECO:0000313" key="2">
    <source>
        <dbReference type="EMBL" id="TVT99899.1"/>
    </source>
</evidence>
<keyword evidence="3" id="KW-1185">Reference proteome</keyword>
<organism evidence="2 3">
    <name type="scientific">Eragrostis curvula</name>
    <name type="common">weeping love grass</name>
    <dbReference type="NCBI Taxonomy" id="38414"/>
    <lineage>
        <taxon>Eukaryota</taxon>
        <taxon>Viridiplantae</taxon>
        <taxon>Streptophyta</taxon>
        <taxon>Embryophyta</taxon>
        <taxon>Tracheophyta</taxon>
        <taxon>Spermatophyta</taxon>
        <taxon>Magnoliopsida</taxon>
        <taxon>Liliopsida</taxon>
        <taxon>Poales</taxon>
        <taxon>Poaceae</taxon>
        <taxon>PACMAD clade</taxon>
        <taxon>Chloridoideae</taxon>
        <taxon>Eragrostideae</taxon>
        <taxon>Eragrostidinae</taxon>
        <taxon>Eragrostis</taxon>
    </lineage>
</organism>
<dbReference type="PANTHER" id="PTHR46328">
    <property type="entry name" value="FAR-RED IMPAIRED RESPONSIVE (FAR1) FAMILY PROTEIN-RELATED"/>
    <property type="match status" value="1"/>
</dbReference>
<feature type="domain" description="FAR1" evidence="1">
    <location>
        <begin position="32"/>
        <end position="117"/>
    </location>
</feature>
<dbReference type="Gramene" id="TVT99899">
    <property type="protein sequence ID" value="TVT99899"/>
    <property type="gene ID" value="EJB05_54700"/>
</dbReference>